<sequence length="1704" mass="189675">MESHDINKTSDVGTSDEADSRSAVNALILDYYKKFGRKRDLEQYFSLSTAQSDIKDTSGLFWRKMKSENDSSDSGGVKSESSHEVCRISIRCAAPESSSQEDEPVTKTESPQTESPPIITEEVPPNISHHTDDLDDSINFDDNNSQKSLDALLDLSANKPLSPTSSITSQRKLEWDSLADVGYANESDRKTSASSLSTLERLALKQQYSNNDTKQDIIGPPTSHSTPLDENDSKSKGKKGIGKKTTKIYKKDVDFVEVNVPHTSDTNQAPSISVNLTKHISFNVERDGGVTVDNVKNDISVSPEKLPGENDPAPCSGIDKQMQTSLIKDKPADVDETPKAVDPYSQKIPVMISLNTLRKRLRRKKSRNGRRKLRTKKPSATNKEAPPLEKSGDQVSEAESFEYMPGHMYNQNQNQMKDNEARPDNSTAGNKSSLESSGPLATDSSKGSKHSLTKDLEKCVDILKVTLQDRYDDGNIKKKLIKDIVHRLVNAKYRDDDTPTEFLSGLSYSSKVIGAPGNITTTSTSDANITENSSNKKPKKSILRNDKFNPNAVASTSQSAPNLFSGRIEKPRNNLMKTINSTDSDVSSREKSSSENAFPKTSSEELYLKYLEALRREEAYKRHLKDKELFLKQKLVSSETAFKVPIRSESKISSRLKDLMKDLTRNNYDDGSGDASKLEGGSSNMNFERFNAIRNQRSHSVFTLSSSHSECQKRPNLKKKMHTEREVDEAGPSKHHYCCCPHHYLNPKAYADSSVQVNIRSGEEPTNEKPCQTKPKPISAIENRKNAESPRSARVVPDSVTGEIKYVCLCNGKQVSCSDIGDNFMIYKCSKLTNRGVQLEDPTRLYNTGVQCGSVKQKKIDDRIELLRSPCQINTATESSSSDNTSKARRHSKSSQTNMYVNMCMGFGTFCQSSSSSEVKNLRGTSTKCIVAANSPKKFATVHEATRCLQTEISINPQISDPTLSDINIINDGECAKLISEILKKVPSHLSESAKTFTDVCTNSVSEKLLISSEASRSTREVKTSNSIEDNESQLQSSGKDFILPILDTSMTLRMNSEEDNNIEEPVYVNQGIVTEKISNVDEAISVNEECKSTQCTCVSCPDPGKKRIVCVKDASVSVKSSMLANTNIAEKLKKQIIDNFNTYPKKEAVAKEKTPFRRSNTDEGKLSICSCIQTEAVPTKDAETYNNQPDDNDYAPVTEVLAAESCCRATPISENDLIKTNDQSEEPTYENNVPNIKSDNKDDEIIKNSDSKSIGIQKDFITPERAEARVGNTEIETSDINTKSVGVKTEEEKKAEGFSKACQTSVPTIEKRSRNPEIRMDFPEKNNNMPGSKDTCCYQVSCSGNHVKGPVIEMIQDITQRYSKTDLGKVRKKKCVSEIMTVLNYLLETEDSTEPEPKACCSTSTTTKASSEKSKTTKMSEGECCSDRYVDKSVQLSAKKTCKDNKVGNDSSDLPCSSDLPTTSSDSAACKVLNKIKKECEKYHQKVKCKGRKCEVSSSTSVNCEKCKKVHHCACRSHKCKRSKTFEKLQKKCIAYNLIIQTSESMLSEETVCDKKSRHLKNIIVKVPKRKANGKNEFTYKTEYISPPCSPKRSPRVGCNRTKSCPIESETSEEFARKVELATVREYLEQNRPDFVQNTEQRRHCLKFISAKRADERASKRDLLSLHLEQQPDLTKLGSDELRQLAQKIGLDLRKKKPATKIN</sequence>
<feature type="region of interest" description="Disordered" evidence="1">
    <location>
        <begin position="416"/>
        <end position="453"/>
    </location>
</feature>
<dbReference type="EMBL" id="NWSH01001926">
    <property type="protein sequence ID" value="PCG69651.1"/>
    <property type="molecule type" value="Genomic_DNA"/>
</dbReference>
<protein>
    <recommendedName>
        <fullName evidence="3">ALMS motif domain-containing protein</fullName>
    </recommendedName>
</protein>
<feature type="region of interest" description="Disordered" evidence="1">
    <location>
        <begin position="762"/>
        <end position="794"/>
    </location>
</feature>
<evidence type="ECO:0008006" key="3">
    <source>
        <dbReference type="Google" id="ProtNLM"/>
    </source>
</evidence>
<feature type="region of interest" description="Disordered" evidence="1">
    <location>
        <begin position="1222"/>
        <end position="1248"/>
    </location>
</feature>
<feature type="region of interest" description="Disordered" evidence="1">
    <location>
        <begin position="300"/>
        <end position="319"/>
    </location>
</feature>
<feature type="compositionally biased region" description="Polar residues" evidence="1">
    <location>
        <begin position="424"/>
        <end position="436"/>
    </location>
</feature>
<evidence type="ECO:0000256" key="1">
    <source>
        <dbReference type="SAM" id="MobiDB-lite"/>
    </source>
</evidence>
<feature type="region of interest" description="Disordered" evidence="1">
    <location>
        <begin position="91"/>
        <end position="145"/>
    </location>
</feature>
<reference evidence="2" key="1">
    <citation type="submission" date="2017-09" db="EMBL/GenBank/DDBJ databases">
        <title>Contemporary evolution of a Lepidopteran species, Heliothis virescens, in response to modern agricultural practices.</title>
        <authorList>
            <person name="Fritz M.L."/>
            <person name="Deyonke A.M."/>
            <person name="Papanicolaou A."/>
            <person name="Micinski S."/>
            <person name="Westbrook J."/>
            <person name="Gould F."/>
        </authorList>
    </citation>
    <scope>NUCLEOTIDE SEQUENCE [LARGE SCALE GENOMIC DNA]</scope>
    <source>
        <strain evidence="2">HvINT-</strain>
        <tissue evidence="2">Whole body</tissue>
    </source>
</reference>
<feature type="compositionally biased region" description="Basic and acidic residues" evidence="1">
    <location>
        <begin position="1239"/>
        <end position="1248"/>
    </location>
</feature>
<evidence type="ECO:0000313" key="2">
    <source>
        <dbReference type="EMBL" id="PCG69651.1"/>
    </source>
</evidence>
<feature type="region of interest" description="Disordered" evidence="1">
    <location>
        <begin position="1"/>
        <end position="20"/>
    </location>
</feature>
<gene>
    <name evidence="2" type="ORF">B5V51_3872</name>
</gene>
<comment type="caution">
    <text evidence="2">The sequence shown here is derived from an EMBL/GenBank/DDBJ whole genome shotgun (WGS) entry which is preliminary data.</text>
</comment>
<feature type="region of interest" description="Disordered" evidence="1">
    <location>
        <begin position="519"/>
        <end position="545"/>
    </location>
</feature>
<feature type="compositionally biased region" description="Basic residues" evidence="1">
    <location>
        <begin position="357"/>
        <end position="377"/>
    </location>
</feature>
<feature type="region of interest" description="Disordered" evidence="1">
    <location>
        <begin position="353"/>
        <end position="395"/>
    </location>
</feature>
<feature type="compositionally biased region" description="Polar residues" evidence="1">
    <location>
        <begin position="875"/>
        <end position="885"/>
    </location>
</feature>
<feature type="compositionally biased region" description="Polar residues" evidence="1">
    <location>
        <begin position="519"/>
        <end position="535"/>
    </location>
</feature>
<proteinExistence type="predicted"/>
<feature type="region of interest" description="Disordered" evidence="1">
    <location>
        <begin position="578"/>
        <end position="599"/>
    </location>
</feature>
<feature type="region of interest" description="Disordered" evidence="1">
    <location>
        <begin position="875"/>
        <end position="894"/>
    </location>
</feature>
<name>A0A2A4JCG7_HELVI</name>
<feature type="region of interest" description="Disordered" evidence="1">
    <location>
        <begin position="206"/>
        <end position="243"/>
    </location>
</feature>
<feature type="region of interest" description="Disordered" evidence="1">
    <location>
        <begin position="703"/>
        <end position="724"/>
    </location>
</feature>
<organism evidence="2">
    <name type="scientific">Heliothis virescens</name>
    <name type="common">Tobacco budworm moth</name>
    <dbReference type="NCBI Taxonomy" id="7102"/>
    <lineage>
        <taxon>Eukaryota</taxon>
        <taxon>Metazoa</taxon>
        <taxon>Ecdysozoa</taxon>
        <taxon>Arthropoda</taxon>
        <taxon>Hexapoda</taxon>
        <taxon>Insecta</taxon>
        <taxon>Pterygota</taxon>
        <taxon>Neoptera</taxon>
        <taxon>Endopterygota</taxon>
        <taxon>Lepidoptera</taxon>
        <taxon>Glossata</taxon>
        <taxon>Ditrysia</taxon>
        <taxon>Noctuoidea</taxon>
        <taxon>Noctuidae</taxon>
        <taxon>Heliothinae</taxon>
        <taxon>Heliothis</taxon>
    </lineage>
</organism>
<accession>A0A2A4JCG7</accession>